<dbReference type="CDD" id="cd07478">
    <property type="entry name" value="Peptidases_S8_CspA-like"/>
    <property type="match status" value="1"/>
</dbReference>
<evidence type="ECO:0000256" key="1">
    <source>
        <dbReference type="ARBA" id="ARBA00011073"/>
    </source>
</evidence>
<evidence type="ECO:0000259" key="7">
    <source>
        <dbReference type="Pfam" id="PF00082"/>
    </source>
</evidence>
<dbReference type="InterPro" id="IPR023827">
    <property type="entry name" value="Peptidase_S8_Asp-AS"/>
</dbReference>
<dbReference type="InterPro" id="IPR034045">
    <property type="entry name" value="Pep_S8_CspA-like"/>
</dbReference>
<feature type="active site" description="Charge relay system" evidence="5 6">
    <location>
        <position position="175"/>
    </location>
</feature>
<dbReference type="Gene3D" id="2.60.120.1290">
    <property type="match status" value="1"/>
</dbReference>
<comment type="similarity">
    <text evidence="1 6">Belongs to the peptidase S8 family.</text>
</comment>
<evidence type="ECO:0000313" key="8">
    <source>
        <dbReference type="EMBL" id="MSS39585.1"/>
    </source>
</evidence>
<dbReference type="GO" id="GO:0006508">
    <property type="term" value="P:proteolysis"/>
    <property type="evidence" value="ECO:0007669"/>
    <property type="project" value="UniProtKB-KW"/>
</dbReference>
<dbReference type="RefSeq" id="WP_009249533.1">
    <property type="nucleotide sequence ID" value="NZ_CAJLHJ010000026.1"/>
</dbReference>
<evidence type="ECO:0000256" key="2">
    <source>
        <dbReference type="ARBA" id="ARBA00022670"/>
    </source>
</evidence>
<dbReference type="InterPro" id="IPR050131">
    <property type="entry name" value="Peptidase_S8_subtilisin-like"/>
</dbReference>
<proteinExistence type="inferred from homology"/>
<keyword evidence="3 6" id="KW-0378">Hydrolase</keyword>
<dbReference type="EMBL" id="VUMB01000007">
    <property type="protein sequence ID" value="MSS39585.1"/>
    <property type="molecule type" value="Genomic_DNA"/>
</dbReference>
<dbReference type="Gene3D" id="3.40.50.200">
    <property type="entry name" value="Peptidase S8/S53 domain"/>
    <property type="match status" value="1"/>
</dbReference>
<evidence type="ECO:0000256" key="3">
    <source>
        <dbReference type="ARBA" id="ARBA00022801"/>
    </source>
</evidence>
<dbReference type="PANTHER" id="PTHR43806">
    <property type="entry name" value="PEPTIDASE S8"/>
    <property type="match status" value="1"/>
</dbReference>
<evidence type="ECO:0000256" key="4">
    <source>
        <dbReference type="ARBA" id="ARBA00022825"/>
    </source>
</evidence>
<protein>
    <submittedName>
        <fullName evidence="8">S8 family peptidase</fullName>
    </submittedName>
</protein>
<feature type="active site" description="Charge relay system" evidence="5 6">
    <location>
        <position position="107"/>
    </location>
</feature>
<sequence>MDGETCRNKILSEDYWDFLIPNFRMDDLELVPAERSCHQEMDFGYRAVYIDSSILDPLTIREYRYNSIPNCYALLDMETLNIAGISQVQNYPTLQLMGRNVMIGFIDTGIDYRNPVFKNIDGSTRIAGIWDQTIQDGTPPGGLDYGSEYTEDRINEALRTENPLDIVPSMDINGHGTFLASVAAGSADVPNRFLGAAPESTIAVVKLKPAKSYLKDFYAIRSDAVCFQENDIMLGLKYLNNLARERNMPLVMCIALGTNFGGHNGTSLLSGMLDTYSYILNRSVVIGTGNEAAKRHHFYHMLEGINAETSAEIRVGEGVQGFVAELWTMLPNVVTISIISPSGERTRQISIRQGDRYDLRFVFEKTEVSVEYRLLLENNDSQLIFLRFQNPVPGIWQINVEPVQIAEGDFHIWLPIQEFLSGEVYFLESNPDTTLTEPGTSRSAMTVAYYNGRDNGVDINSGRGYTRDGLVKPDFAAPGVMVTGAGLNGQFVTKSGSSVSAGITAGAVALLTEWLQNEPGARGVNSSQIRSIILLGVNQRPLMEYPNKEWGYGTLDLYRALDTLRRI</sequence>
<dbReference type="PANTHER" id="PTHR43806:SF11">
    <property type="entry name" value="CEREVISIN-RELATED"/>
    <property type="match status" value="1"/>
</dbReference>
<dbReference type="Proteomes" id="UP000462363">
    <property type="component" value="Unassembled WGS sequence"/>
</dbReference>
<name>A0A844FAF6_CLOSV</name>
<feature type="active site" description="Charge relay system" evidence="5 6">
    <location>
        <position position="498"/>
    </location>
</feature>
<dbReference type="PROSITE" id="PS51892">
    <property type="entry name" value="SUBTILASE"/>
    <property type="match status" value="1"/>
</dbReference>
<dbReference type="InterPro" id="IPR017310">
    <property type="entry name" value="Pept_S8A_subtilisin_clostridia"/>
</dbReference>
<organism evidence="8 9">
    <name type="scientific">Clostridium scindens (strain JCM 10418 / VPI 12708)</name>
    <dbReference type="NCBI Taxonomy" id="29347"/>
    <lineage>
        <taxon>Bacteria</taxon>
        <taxon>Bacillati</taxon>
        <taxon>Bacillota</taxon>
        <taxon>Clostridia</taxon>
        <taxon>Lachnospirales</taxon>
        <taxon>Lachnospiraceae</taxon>
    </lineage>
</organism>
<dbReference type="Pfam" id="PF00082">
    <property type="entry name" value="Peptidase_S8"/>
    <property type="match status" value="2"/>
</dbReference>
<dbReference type="AlphaFoldDB" id="A0A844FAF6"/>
<feature type="domain" description="Peptidase S8/S53" evidence="7">
    <location>
        <begin position="98"/>
        <end position="292"/>
    </location>
</feature>
<dbReference type="PROSITE" id="PS00136">
    <property type="entry name" value="SUBTILASE_ASP"/>
    <property type="match status" value="1"/>
</dbReference>
<dbReference type="GO" id="GO:0004252">
    <property type="term" value="F:serine-type endopeptidase activity"/>
    <property type="evidence" value="ECO:0007669"/>
    <property type="project" value="UniProtKB-UniRule"/>
</dbReference>
<comment type="caution">
    <text evidence="8">The sequence shown here is derived from an EMBL/GenBank/DDBJ whole genome shotgun (WGS) entry which is preliminary data.</text>
</comment>
<dbReference type="SUPFAM" id="SSF52743">
    <property type="entry name" value="Subtilisin-like"/>
    <property type="match status" value="1"/>
</dbReference>
<evidence type="ECO:0000256" key="6">
    <source>
        <dbReference type="PROSITE-ProRule" id="PRU01240"/>
    </source>
</evidence>
<keyword evidence="4 6" id="KW-0720">Serine protease</keyword>
<dbReference type="InterPro" id="IPR036852">
    <property type="entry name" value="Peptidase_S8/S53_dom_sf"/>
</dbReference>
<dbReference type="InterPro" id="IPR000209">
    <property type="entry name" value="Peptidase_S8/S53_dom"/>
</dbReference>
<gene>
    <name evidence="8" type="ORF">FYJ37_04230</name>
</gene>
<reference evidence="8 9" key="1">
    <citation type="submission" date="2019-08" db="EMBL/GenBank/DDBJ databases">
        <title>In-depth cultivation of the pig gut microbiome towards novel bacterial diversity and tailored functional studies.</title>
        <authorList>
            <person name="Wylensek D."/>
            <person name="Hitch T.C.A."/>
            <person name="Clavel T."/>
        </authorList>
    </citation>
    <scope>NUCLEOTIDE SEQUENCE [LARGE SCALE GENOMIC DNA]</scope>
    <source>
        <strain evidence="8 9">BL-389-WT-3D</strain>
    </source>
</reference>
<dbReference type="PRINTS" id="PR00723">
    <property type="entry name" value="SUBTILISIN"/>
</dbReference>
<accession>A0A844FAF6</accession>
<dbReference type="PIRSF" id="PIRSF037894">
    <property type="entry name" value="Subtilisin_rel_CspABC"/>
    <property type="match status" value="1"/>
</dbReference>
<keyword evidence="2 6" id="KW-0645">Protease</keyword>
<evidence type="ECO:0000256" key="5">
    <source>
        <dbReference type="PIRSR" id="PIRSR615500-1"/>
    </source>
</evidence>
<feature type="domain" description="Peptidase S8/S53" evidence="7">
    <location>
        <begin position="429"/>
        <end position="553"/>
    </location>
</feature>
<dbReference type="InterPro" id="IPR015500">
    <property type="entry name" value="Peptidase_S8_subtilisin-rel"/>
</dbReference>
<evidence type="ECO:0000313" key="9">
    <source>
        <dbReference type="Proteomes" id="UP000462363"/>
    </source>
</evidence>